<dbReference type="PANTHER" id="PTHR28562">
    <property type="entry name" value="COP9 SIGNALOSOME COMPLEX SUBUNIT 9"/>
    <property type="match status" value="1"/>
</dbReference>
<proteinExistence type="inferred from homology"/>
<name>A0A2J8R7Y7_PONAB</name>
<feature type="compositionally biased region" description="Basic and acidic residues" evidence="4">
    <location>
        <begin position="13"/>
        <end position="26"/>
    </location>
</feature>
<dbReference type="GO" id="GO:0008180">
    <property type="term" value="C:COP9 signalosome"/>
    <property type="evidence" value="ECO:0007669"/>
    <property type="project" value="UniProtKB-KW"/>
</dbReference>
<protein>
    <recommendedName>
        <fullName evidence="2">COP9 signalosome complex subunit 9</fullName>
    </recommendedName>
</protein>
<keyword evidence="3" id="KW-0736">Signalosome</keyword>
<accession>A0A2J8R7Y7</accession>
<gene>
    <name evidence="5" type="ORF">CR201_G0053072</name>
</gene>
<dbReference type="InterPro" id="IPR029391">
    <property type="entry name" value="CSN9_metazoa"/>
</dbReference>
<dbReference type="Pfam" id="PF15004">
    <property type="entry name" value="MYEOV2"/>
    <property type="match status" value="1"/>
</dbReference>
<evidence type="ECO:0000256" key="3">
    <source>
        <dbReference type="ARBA" id="ARBA00022790"/>
    </source>
</evidence>
<comment type="caution">
    <text evidence="5">The sequence shown here is derived from an EMBL/GenBank/DDBJ whole genome shotgun (WGS) entry which is preliminary data.</text>
</comment>
<feature type="non-terminal residue" evidence="5">
    <location>
        <position position="49"/>
    </location>
</feature>
<sequence length="49" mass="5257">MWRAPEAALRPEVGLERRGPEMKPAVDEMFPEGAGPYVDLDEAGGSTGL</sequence>
<organism evidence="5">
    <name type="scientific">Pongo abelii</name>
    <name type="common">Sumatran orangutan</name>
    <name type="synonym">Pongo pygmaeus abelii</name>
    <dbReference type="NCBI Taxonomy" id="9601"/>
    <lineage>
        <taxon>Eukaryota</taxon>
        <taxon>Metazoa</taxon>
        <taxon>Chordata</taxon>
        <taxon>Craniata</taxon>
        <taxon>Vertebrata</taxon>
        <taxon>Euteleostomi</taxon>
        <taxon>Mammalia</taxon>
        <taxon>Eutheria</taxon>
        <taxon>Euarchontoglires</taxon>
        <taxon>Primates</taxon>
        <taxon>Haplorrhini</taxon>
        <taxon>Catarrhini</taxon>
        <taxon>Hominidae</taxon>
        <taxon>Pongo</taxon>
    </lineage>
</organism>
<evidence type="ECO:0000256" key="4">
    <source>
        <dbReference type="SAM" id="MobiDB-lite"/>
    </source>
</evidence>
<comment type="similarity">
    <text evidence="1">Belongs to the CSN9 family.</text>
</comment>
<dbReference type="EMBL" id="NDHI03003736">
    <property type="protein sequence ID" value="PNJ04632.1"/>
    <property type="molecule type" value="Genomic_DNA"/>
</dbReference>
<evidence type="ECO:0000313" key="5">
    <source>
        <dbReference type="EMBL" id="PNJ04632.1"/>
    </source>
</evidence>
<evidence type="ECO:0000256" key="1">
    <source>
        <dbReference type="ARBA" id="ARBA00009162"/>
    </source>
</evidence>
<reference evidence="5" key="1">
    <citation type="submission" date="2017-12" db="EMBL/GenBank/DDBJ databases">
        <title>High-resolution comparative analysis of great ape genomes.</title>
        <authorList>
            <person name="Pollen A."/>
            <person name="Hastie A."/>
            <person name="Hormozdiari F."/>
            <person name="Dougherty M."/>
            <person name="Liu R."/>
            <person name="Chaisson M."/>
            <person name="Hoppe E."/>
            <person name="Hill C."/>
            <person name="Pang A."/>
            <person name="Hillier L."/>
            <person name="Baker C."/>
            <person name="Armstrong J."/>
            <person name="Shendure J."/>
            <person name="Paten B."/>
            <person name="Wilson R."/>
            <person name="Chao H."/>
            <person name="Schneider V."/>
            <person name="Ventura M."/>
            <person name="Kronenberg Z."/>
            <person name="Murali S."/>
            <person name="Gordon D."/>
            <person name="Cantsilieris S."/>
            <person name="Munson K."/>
            <person name="Nelson B."/>
            <person name="Raja A."/>
            <person name="Underwood J."/>
            <person name="Diekhans M."/>
            <person name="Fiddes I."/>
            <person name="Haussler D."/>
            <person name="Eichler E."/>
        </authorList>
    </citation>
    <scope>NUCLEOTIDE SEQUENCE [LARGE SCALE GENOMIC DNA]</scope>
    <source>
        <strain evidence="5">Susie</strain>
    </source>
</reference>
<dbReference type="AlphaFoldDB" id="A0A2J8R7Y7"/>
<evidence type="ECO:0000256" key="2">
    <source>
        <dbReference type="ARBA" id="ARBA00014874"/>
    </source>
</evidence>
<feature type="region of interest" description="Disordered" evidence="4">
    <location>
        <begin position="1"/>
        <end position="49"/>
    </location>
</feature>